<gene>
    <name evidence="2" type="ORF">LTRI10_LOCUS21753</name>
</gene>
<keyword evidence="3" id="KW-1185">Reference proteome</keyword>
<proteinExistence type="predicted"/>
<evidence type="ECO:0000256" key="1">
    <source>
        <dbReference type="SAM" id="MobiDB-lite"/>
    </source>
</evidence>
<dbReference type="Pfam" id="PF14223">
    <property type="entry name" value="Retrotran_gag_2"/>
    <property type="match status" value="1"/>
</dbReference>
<dbReference type="AlphaFoldDB" id="A0AAV2E371"/>
<name>A0AAV2E371_9ROSI</name>
<evidence type="ECO:0008006" key="4">
    <source>
        <dbReference type="Google" id="ProtNLM"/>
    </source>
</evidence>
<sequence length="327" mass="36637">MIDALGSKNKLGFIDRSIPKPAAGDSMAWPWTSCNTVVKSWILQSVDEVIGKSVRSIQSAAEVWKTLKLRYAQGDLIRIVELKEKLCTLKQGRKSLSEYHTHLVTIWEELRNYQSTPPCLCTTTSHSECEAIKTVKAHEETNLIVYFLRGLNENYSIPRSQVLFTEPLPTMDQIFYKMAQHDRQMTGNQQDKGKVVESLALALQSLGLKLLDTQRTEWNYSPASGTRGRGRGRGRSPGSRPFCTYCKMHGHTEDTCYHKHGWPHGMSPRGRGTEQGTYRPANVAVSTDSSSEGVMIQKDQYESLMNLLKAKESNGSSSSQPSTPPTH</sequence>
<dbReference type="PANTHER" id="PTHR37610:SF55">
    <property type="entry name" value="RETROTRANSPOSON COPIA-LIKE N-TERMINAL DOMAIN-CONTAINING PROTEIN"/>
    <property type="match status" value="1"/>
</dbReference>
<dbReference type="EMBL" id="OZ034817">
    <property type="protein sequence ID" value="CAL1380299.1"/>
    <property type="molecule type" value="Genomic_DNA"/>
</dbReference>
<reference evidence="2 3" key="1">
    <citation type="submission" date="2024-04" db="EMBL/GenBank/DDBJ databases">
        <authorList>
            <person name="Fracassetti M."/>
        </authorList>
    </citation>
    <scope>NUCLEOTIDE SEQUENCE [LARGE SCALE GENOMIC DNA]</scope>
</reference>
<protein>
    <recommendedName>
        <fullName evidence="4">Retrotransposon gag domain-containing protein</fullName>
    </recommendedName>
</protein>
<feature type="region of interest" description="Disordered" evidence="1">
    <location>
        <begin position="219"/>
        <end position="239"/>
    </location>
</feature>
<evidence type="ECO:0000313" key="3">
    <source>
        <dbReference type="Proteomes" id="UP001497516"/>
    </source>
</evidence>
<evidence type="ECO:0000313" key="2">
    <source>
        <dbReference type="EMBL" id="CAL1380299.1"/>
    </source>
</evidence>
<accession>A0AAV2E371</accession>
<dbReference type="Proteomes" id="UP001497516">
    <property type="component" value="Chromosome 4"/>
</dbReference>
<organism evidence="2 3">
    <name type="scientific">Linum trigynum</name>
    <dbReference type="NCBI Taxonomy" id="586398"/>
    <lineage>
        <taxon>Eukaryota</taxon>
        <taxon>Viridiplantae</taxon>
        <taxon>Streptophyta</taxon>
        <taxon>Embryophyta</taxon>
        <taxon>Tracheophyta</taxon>
        <taxon>Spermatophyta</taxon>
        <taxon>Magnoliopsida</taxon>
        <taxon>eudicotyledons</taxon>
        <taxon>Gunneridae</taxon>
        <taxon>Pentapetalae</taxon>
        <taxon>rosids</taxon>
        <taxon>fabids</taxon>
        <taxon>Malpighiales</taxon>
        <taxon>Linaceae</taxon>
        <taxon>Linum</taxon>
    </lineage>
</organism>
<dbReference type="PANTHER" id="PTHR37610">
    <property type="entry name" value="CCHC-TYPE DOMAIN-CONTAINING PROTEIN"/>
    <property type="match status" value="1"/>
</dbReference>